<feature type="compositionally biased region" description="Low complexity" evidence="3">
    <location>
        <begin position="871"/>
        <end position="881"/>
    </location>
</feature>
<dbReference type="EMBL" id="CAUYUJ010018999">
    <property type="protein sequence ID" value="CAK0887919.1"/>
    <property type="molecule type" value="Genomic_DNA"/>
</dbReference>
<evidence type="ECO:0000313" key="6">
    <source>
        <dbReference type="Proteomes" id="UP001189429"/>
    </source>
</evidence>
<feature type="compositionally biased region" description="Low complexity" evidence="3">
    <location>
        <begin position="841"/>
        <end position="860"/>
    </location>
</feature>
<feature type="compositionally biased region" description="Polar residues" evidence="3">
    <location>
        <begin position="1013"/>
        <end position="1027"/>
    </location>
</feature>
<accession>A0ABN9WRK9</accession>
<feature type="compositionally biased region" description="Low complexity" evidence="3">
    <location>
        <begin position="1174"/>
        <end position="1197"/>
    </location>
</feature>
<dbReference type="SMART" id="SM00513">
    <property type="entry name" value="SAP"/>
    <property type="match status" value="5"/>
</dbReference>
<dbReference type="PANTHER" id="PTHR46551:SF1">
    <property type="entry name" value="SAP DOMAIN-CONTAINING RIBONUCLEOPROTEIN"/>
    <property type="match status" value="1"/>
</dbReference>
<evidence type="ECO:0000256" key="1">
    <source>
        <dbReference type="ARBA" id="ARBA00022553"/>
    </source>
</evidence>
<evidence type="ECO:0000256" key="2">
    <source>
        <dbReference type="ARBA" id="ARBA00046328"/>
    </source>
</evidence>
<feature type="domain" description="SAP" evidence="4">
    <location>
        <begin position="498"/>
        <end position="532"/>
    </location>
</feature>
<gene>
    <name evidence="5" type="ORF">PCOR1329_LOCUS68827</name>
</gene>
<dbReference type="PROSITE" id="PS50800">
    <property type="entry name" value="SAP"/>
    <property type="match status" value="3"/>
</dbReference>
<sequence>MASSRSLFCLRRWTDRRLPSPARGREQLPDSALGQLAGLLARECAEGRWGDALVVSSALATAVATGGGELGGGAAGAAPLEEHLAGVLLAVAGAFAAEAAEAPQLPALATTFCSTLQLLLPNLGAALADRLLDAAGLLPGLLSAATAARAPRGAPGGDRRPFLQLQACRAFGEVLAAVLEDASPGVRARCEGALLSPACEPGASRLVELLVSGRPDPKHHEVLLELLWRGLRRADDPAGGAPALSLLSGAVGAGPCCKLQKVSAQQLIDWGSDMALQLSRRGHEVMPLPECALAWGGLAAAGCVVTFTAYGLSVDGGEVSLEVPWAWVAEPLAAVERGMPLCLRVDAAELLELGTLTADIAELVGQPAVEMRLSSGAEEAAVAEALAGVLRLLAEGQADGSPPSSAGLEGSQQAGPTGGSAGEAAGEARTEPEAAAGDDSAPQERCPAKRPAAGPAAAGDDDQAAAKRPRQGESEGDLGRPLPEGAPRAHEAGLPAELLTATWKQLSAACRQLGLPAGGRKQQLLERLQQHHQEAAPAAAPAPAAAGGDGLAGVDATGASVPAAAAGLVTLAATAGTGLVTPTPTAGTGIATPLVAAAPPASSPRAPEPEEAPPGAGQGAEEAAEGPQDEGDEENRAMRRGLSAMSVPDLRKALCDLSLPCDGRKADMVARLVMYADSLQTPVDTLGDSLGIFADSARQQSPSPQRALGNGSRAGSPGVAAPSEAPASEESPTPSVRAPAPAAEADVDEARSGASPSPSGHPPSSPAAAVEADAPSGRAGGESPRVAPGGATGAEGLVEDLSTLPVRELRKACREHGLASGGTKHDLVERLMELVVDQQGLQAAGQQPASAADPEQALSAPSPPGAGRGGPPAAAGGAAAPEPAPLSPIGDPAKANEILAIVARDLRAMPLRDLRAACRRHQLPAEGSKSELVALLAELAVPSSQVGGPAAAEAAAASQSQGAGSAAAGPGAAPQSSQTELSLQALQAACAACGLPLEGDEAALAERLAVAASSQSQESDAPTSGTASHLEPLAPPAARWRTQESSPGPSPRRSAEPPLEPSSPLPSLELPAEPRAEPPPEPLRAPEGSPAAAEAASAGPSAARLAPGSSPEGPSPAGTSPRRAPAGWGAAVAAEAADVPHADAAAPREHTPLSDSIPAAQATPPSPRGEDTSATRGVAAGHAAALEAASPAQLTPR</sequence>
<dbReference type="InterPro" id="IPR036361">
    <property type="entry name" value="SAP_dom_sf"/>
</dbReference>
<feature type="compositionally biased region" description="Low complexity" evidence="3">
    <location>
        <begin position="535"/>
        <end position="549"/>
    </location>
</feature>
<organism evidence="5 6">
    <name type="scientific">Prorocentrum cordatum</name>
    <dbReference type="NCBI Taxonomy" id="2364126"/>
    <lineage>
        <taxon>Eukaryota</taxon>
        <taxon>Sar</taxon>
        <taxon>Alveolata</taxon>
        <taxon>Dinophyceae</taxon>
        <taxon>Prorocentrales</taxon>
        <taxon>Prorocentraceae</taxon>
        <taxon>Prorocentrum</taxon>
    </lineage>
</organism>
<feature type="domain" description="SAP" evidence="4">
    <location>
        <begin position="801"/>
        <end position="835"/>
    </location>
</feature>
<feature type="non-terminal residue" evidence="5">
    <location>
        <position position="1197"/>
    </location>
</feature>
<name>A0ABN9WRK9_9DINO</name>
<dbReference type="PANTHER" id="PTHR46551">
    <property type="entry name" value="SAP DOMAIN-CONTAINING RIBONUCLEOPROTEIN"/>
    <property type="match status" value="1"/>
</dbReference>
<feature type="region of interest" description="Disordered" evidence="3">
    <location>
        <begin position="1013"/>
        <end position="1197"/>
    </location>
</feature>
<comment type="similarity">
    <text evidence="2">Belongs to the SAP domain-containing ribonucleoprotein family.</text>
</comment>
<protein>
    <recommendedName>
        <fullName evidence="4">SAP domain-containing protein</fullName>
    </recommendedName>
</protein>
<feature type="compositionally biased region" description="Low complexity" evidence="3">
    <location>
        <begin position="714"/>
        <end position="744"/>
    </location>
</feature>
<dbReference type="Gene3D" id="1.10.720.30">
    <property type="entry name" value="SAP domain"/>
    <property type="match status" value="3"/>
</dbReference>
<keyword evidence="6" id="KW-1185">Reference proteome</keyword>
<feature type="compositionally biased region" description="Low complexity" evidence="3">
    <location>
        <begin position="1085"/>
        <end position="1137"/>
    </location>
</feature>
<dbReference type="InterPro" id="IPR052240">
    <property type="entry name" value="SAP_domain_ribonucleoprotein"/>
</dbReference>
<dbReference type="Proteomes" id="UP001189429">
    <property type="component" value="Unassembled WGS sequence"/>
</dbReference>
<feature type="domain" description="SAP" evidence="4">
    <location>
        <begin position="642"/>
        <end position="676"/>
    </location>
</feature>
<feature type="compositionally biased region" description="Low complexity" evidence="3">
    <location>
        <begin position="596"/>
        <end position="605"/>
    </location>
</feature>
<dbReference type="InterPro" id="IPR003034">
    <property type="entry name" value="SAP_dom"/>
</dbReference>
<dbReference type="SUPFAM" id="SSF68906">
    <property type="entry name" value="SAP domain"/>
    <property type="match status" value="3"/>
</dbReference>
<feature type="compositionally biased region" description="Acidic residues" evidence="3">
    <location>
        <begin position="622"/>
        <end position="633"/>
    </location>
</feature>
<keyword evidence="1" id="KW-0597">Phosphoprotein</keyword>
<feature type="region of interest" description="Disordered" evidence="3">
    <location>
        <begin position="529"/>
        <end position="549"/>
    </location>
</feature>
<evidence type="ECO:0000256" key="3">
    <source>
        <dbReference type="SAM" id="MobiDB-lite"/>
    </source>
</evidence>
<feature type="region of interest" description="Disordered" evidence="3">
    <location>
        <begin position="697"/>
        <end position="799"/>
    </location>
</feature>
<reference evidence="5" key="1">
    <citation type="submission" date="2023-10" db="EMBL/GenBank/DDBJ databases">
        <authorList>
            <person name="Chen Y."/>
            <person name="Shah S."/>
            <person name="Dougan E. K."/>
            <person name="Thang M."/>
            <person name="Chan C."/>
        </authorList>
    </citation>
    <scope>NUCLEOTIDE SEQUENCE [LARGE SCALE GENOMIC DNA]</scope>
</reference>
<evidence type="ECO:0000313" key="5">
    <source>
        <dbReference type="EMBL" id="CAK0887919.1"/>
    </source>
</evidence>
<dbReference type="Pfam" id="PF02037">
    <property type="entry name" value="SAP"/>
    <property type="match status" value="3"/>
</dbReference>
<feature type="region of interest" description="Disordered" evidence="3">
    <location>
        <begin position="397"/>
        <end position="489"/>
    </location>
</feature>
<feature type="compositionally biased region" description="Low complexity" evidence="3">
    <location>
        <begin position="449"/>
        <end position="458"/>
    </location>
</feature>
<feature type="region of interest" description="Disordered" evidence="3">
    <location>
        <begin position="596"/>
        <end position="634"/>
    </location>
</feature>
<comment type="caution">
    <text evidence="5">The sequence shown here is derived from an EMBL/GenBank/DDBJ whole genome shotgun (WGS) entry which is preliminary data.</text>
</comment>
<feature type="region of interest" description="Disordered" evidence="3">
    <location>
        <begin position="841"/>
        <end position="891"/>
    </location>
</feature>
<feature type="compositionally biased region" description="Basic and acidic residues" evidence="3">
    <location>
        <begin position="1138"/>
        <end position="1152"/>
    </location>
</feature>
<proteinExistence type="inferred from homology"/>
<evidence type="ECO:0000259" key="4">
    <source>
        <dbReference type="PROSITE" id="PS50800"/>
    </source>
</evidence>